<accession>A0A915DS18</accession>
<sequence>MLLPRLNHAAALPCSAAMRNRCPASTVSARQYLPLSQIQPRSLSAAYATLQRLVAQVGVNRCRSLASSKAVDQQRALAGKPTPANNRCQPAGRCRGGDDPFGQKAGKQRMDIAGSRHVHPH</sequence>
<dbReference type="Proteomes" id="UP000887574">
    <property type="component" value="Unplaced"/>
</dbReference>
<reference evidence="3" key="1">
    <citation type="submission" date="2022-11" db="UniProtKB">
        <authorList>
            <consortium name="WormBaseParasite"/>
        </authorList>
    </citation>
    <scope>IDENTIFICATION</scope>
</reference>
<dbReference type="WBParaSite" id="jg22922">
    <property type="protein sequence ID" value="jg22922"/>
    <property type="gene ID" value="jg22922"/>
</dbReference>
<keyword evidence="2" id="KW-1185">Reference proteome</keyword>
<name>A0A915DS18_9BILA</name>
<evidence type="ECO:0000256" key="1">
    <source>
        <dbReference type="SAM" id="MobiDB-lite"/>
    </source>
</evidence>
<organism evidence="2 3">
    <name type="scientific">Ditylenchus dipsaci</name>
    <dbReference type="NCBI Taxonomy" id="166011"/>
    <lineage>
        <taxon>Eukaryota</taxon>
        <taxon>Metazoa</taxon>
        <taxon>Ecdysozoa</taxon>
        <taxon>Nematoda</taxon>
        <taxon>Chromadorea</taxon>
        <taxon>Rhabditida</taxon>
        <taxon>Tylenchina</taxon>
        <taxon>Tylenchomorpha</taxon>
        <taxon>Sphaerularioidea</taxon>
        <taxon>Anguinidae</taxon>
        <taxon>Anguininae</taxon>
        <taxon>Ditylenchus</taxon>
    </lineage>
</organism>
<dbReference type="AlphaFoldDB" id="A0A915DS18"/>
<feature type="region of interest" description="Disordered" evidence="1">
    <location>
        <begin position="70"/>
        <end position="121"/>
    </location>
</feature>
<protein>
    <submittedName>
        <fullName evidence="3">Uncharacterized protein</fullName>
    </submittedName>
</protein>
<evidence type="ECO:0000313" key="2">
    <source>
        <dbReference type="Proteomes" id="UP000887574"/>
    </source>
</evidence>
<evidence type="ECO:0000313" key="3">
    <source>
        <dbReference type="WBParaSite" id="jg22922"/>
    </source>
</evidence>
<proteinExistence type="predicted"/>